<keyword evidence="3" id="KW-1185">Reference proteome</keyword>
<evidence type="ECO:0000256" key="1">
    <source>
        <dbReference type="SAM" id="Phobius"/>
    </source>
</evidence>
<name>A0AAD2HJA0_9AGAR</name>
<feature type="transmembrane region" description="Helical" evidence="1">
    <location>
        <begin position="115"/>
        <end position="133"/>
    </location>
</feature>
<dbReference type="EMBL" id="CAVNYO010000405">
    <property type="protein sequence ID" value="CAK5275929.1"/>
    <property type="molecule type" value="Genomic_DNA"/>
</dbReference>
<dbReference type="Proteomes" id="UP001295794">
    <property type="component" value="Unassembled WGS sequence"/>
</dbReference>
<evidence type="ECO:0000313" key="3">
    <source>
        <dbReference type="Proteomes" id="UP001295794"/>
    </source>
</evidence>
<feature type="non-terminal residue" evidence="2">
    <location>
        <position position="1"/>
    </location>
</feature>
<keyword evidence="1" id="KW-0812">Transmembrane</keyword>
<sequence>ALARLRLSSSSFSGNTQSYVLADTIPFSLLCISIQDDSLNLLLPLSLVTRLDLWETGNGCKMRVRVRMGQHGQRFRFLVFSDVATLTVRARDATFIPIFLSTSLWPSRLNTGYHLQWHVVTVHAVCIMLWVVYSTSSFYFRRLPCAAVRAAMIASGPCRMASSITASGVRTFRPGGTTGG</sequence>
<keyword evidence="1" id="KW-0472">Membrane</keyword>
<proteinExistence type="predicted"/>
<reference evidence="2" key="1">
    <citation type="submission" date="2023-11" db="EMBL/GenBank/DDBJ databases">
        <authorList>
            <person name="De Vega J J."/>
            <person name="De Vega J J."/>
        </authorList>
    </citation>
    <scope>NUCLEOTIDE SEQUENCE</scope>
</reference>
<comment type="caution">
    <text evidence="2">The sequence shown here is derived from an EMBL/GenBank/DDBJ whole genome shotgun (WGS) entry which is preliminary data.</text>
</comment>
<accession>A0AAD2HJA0</accession>
<organism evidence="2 3">
    <name type="scientific">Mycena citricolor</name>
    <dbReference type="NCBI Taxonomy" id="2018698"/>
    <lineage>
        <taxon>Eukaryota</taxon>
        <taxon>Fungi</taxon>
        <taxon>Dikarya</taxon>
        <taxon>Basidiomycota</taxon>
        <taxon>Agaricomycotina</taxon>
        <taxon>Agaricomycetes</taxon>
        <taxon>Agaricomycetidae</taxon>
        <taxon>Agaricales</taxon>
        <taxon>Marasmiineae</taxon>
        <taxon>Mycenaceae</taxon>
        <taxon>Mycena</taxon>
    </lineage>
</organism>
<protein>
    <submittedName>
        <fullName evidence="2">Uncharacterized protein</fullName>
    </submittedName>
</protein>
<dbReference type="AlphaFoldDB" id="A0AAD2HJA0"/>
<keyword evidence="1" id="KW-1133">Transmembrane helix</keyword>
<evidence type="ECO:0000313" key="2">
    <source>
        <dbReference type="EMBL" id="CAK5275929.1"/>
    </source>
</evidence>
<gene>
    <name evidence="2" type="ORF">MYCIT1_LOCUS24036</name>
</gene>